<dbReference type="Pfam" id="PF03602">
    <property type="entry name" value="Cons_hypoth95"/>
    <property type="match status" value="1"/>
</dbReference>
<keyword evidence="2 3" id="KW-0808">Transferase</keyword>
<dbReference type="GO" id="GO:0031167">
    <property type="term" value="P:rRNA methylation"/>
    <property type="evidence" value="ECO:0007669"/>
    <property type="project" value="InterPro"/>
</dbReference>
<dbReference type="STRING" id="237069.SAMN05216498_1285"/>
<evidence type="ECO:0000256" key="2">
    <source>
        <dbReference type="ARBA" id="ARBA00022679"/>
    </source>
</evidence>
<proteinExistence type="predicted"/>
<dbReference type="InterPro" id="IPR004398">
    <property type="entry name" value="RNA_MeTrfase_RsmD"/>
</dbReference>
<dbReference type="InterPro" id="IPR029063">
    <property type="entry name" value="SAM-dependent_MTases_sf"/>
</dbReference>
<dbReference type="EMBL" id="FNIG01000002">
    <property type="protein sequence ID" value="SDN05387.1"/>
    <property type="molecule type" value="Genomic_DNA"/>
</dbReference>
<dbReference type="PIRSF" id="PIRSF004553">
    <property type="entry name" value="CHP00095"/>
    <property type="match status" value="1"/>
</dbReference>
<reference evidence="3 4" key="1">
    <citation type="submission" date="2016-10" db="EMBL/GenBank/DDBJ databases">
        <authorList>
            <person name="de Groot N.N."/>
        </authorList>
    </citation>
    <scope>NUCLEOTIDE SEQUENCE [LARGE SCALE GENOMIC DNA]</scope>
    <source>
        <strain evidence="3 4">CGMCC 1.3442</strain>
    </source>
</reference>
<sequence length="185" mass="21281">MRVIAGKYKGHAIKAVPNHKTRPTIDKVKEALFQMIGPFFDGGRALDLFAGSGGLGFEAISRGMDDVVFVDQQYHAIQTIRENARILDVHNQCQIYRNDAFRAIKAASKRGKTFQYVFLDPPYGKVSFEDLCQALDEFELLENQALIICEHSQDEQLPDSFDRYTMVRREEYSSQTELTIYRYQK</sequence>
<gene>
    <name evidence="3" type="ORF">SAMN05216498_1285</name>
</gene>
<evidence type="ECO:0000313" key="4">
    <source>
        <dbReference type="Proteomes" id="UP000199334"/>
    </source>
</evidence>
<dbReference type="PANTHER" id="PTHR43542">
    <property type="entry name" value="METHYLTRANSFERASE"/>
    <property type="match status" value="1"/>
</dbReference>
<name>A0A1G9Y8N4_9BACI</name>
<dbReference type="CDD" id="cd02440">
    <property type="entry name" value="AdoMet_MTases"/>
    <property type="match status" value="1"/>
</dbReference>
<dbReference type="PANTHER" id="PTHR43542:SF1">
    <property type="entry name" value="METHYLTRANSFERASE"/>
    <property type="match status" value="1"/>
</dbReference>
<keyword evidence="4" id="KW-1185">Reference proteome</keyword>
<dbReference type="NCBIfam" id="TIGR00095">
    <property type="entry name" value="16S rRNA (guanine(966)-N(2))-methyltransferase RsmD"/>
    <property type="match status" value="1"/>
</dbReference>
<keyword evidence="1 3" id="KW-0489">Methyltransferase</keyword>
<dbReference type="SUPFAM" id="SSF53335">
    <property type="entry name" value="S-adenosyl-L-methionine-dependent methyltransferases"/>
    <property type="match status" value="1"/>
</dbReference>
<evidence type="ECO:0000313" key="3">
    <source>
        <dbReference type="EMBL" id="SDN05387.1"/>
    </source>
</evidence>
<dbReference type="GO" id="GO:0008168">
    <property type="term" value="F:methyltransferase activity"/>
    <property type="evidence" value="ECO:0007669"/>
    <property type="project" value="UniProtKB-KW"/>
</dbReference>
<dbReference type="OrthoDB" id="9803017at2"/>
<dbReference type="Gene3D" id="3.40.50.150">
    <property type="entry name" value="Vaccinia Virus protein VP39"/>
    <property type="match status" value="1"/>
</dbReference>
<evidence type="ECO:0000256" key="1">
    <source>
        <dbReference type="ARBA" id="ARBA00022603"/>
    </source>
</evidence>
<dbReference type="Proteomes" id="UP000199334">
    <property type="component" value="Unassembled WGS sequence"/>
</dbReference>
<dbReference type="AlphaFoldDB" id="A0A1G9Y8N4"/>
<organism evidence="3 4">
    <name type="scientific">Tenuibacillus multivorans</name>
    <dbReference type="NCBI Taxonomy" id="237069"/>
    <lineage>
        <taxon>Bacteria</taxon>
        <taxon>Bacillati</taxon>
        <taxon>Bacillota</taxon>
        <taxon>Bacilli</taxon>
        <taxon>Bacillales</taxon>
        <taxon>Bacillaceae</taxon>
        <taxon>Tenuibacillus</taxon>
    </lineage>
</organism>
<accession>A0A1G9Y8N4</accession>
<protein>
    <submittedName>
        <fullName evidence="3">16S rRNA (Guanine966-N2)-methyltransferase</fullName>
    </submittedName>
</protein>
<dbReference type="RefSeq" id="WP_093855782.1">
    <property type="nucleotide sequence ID" value="NZ_BJVZ01000001.1"/>
</dbReference>